<evidence type="ECO:0000259" key="1">
    <source>
        <dbReference type="Pfam" id="PF13723"/>
    </source>
</evidence>
<dbReference type="GO" id="GO:0016746">
    <property type="term" value="F:acyltransferase activity"/>
    <property type="evidence" value="ECO:0007669"/>
    <property type="project" value="InterPro"/>
</dbReference>
<evidence type="ECO:0000313" key="2">
    <source>
        <dbReference type="EMBL" id="AKJ95951.1"/>
    </source>
</evidence>
<dbReference type="PATRIC" id="fig|106634.4.peg.2360"/>
<dbReference type="KEGG" id="tvr:TVD_11560"/>
<reference evidence="2 3" key="1">
    <citation type="submission" date="2015-04" db="EMBL/GenBank/DDBJ databases">
        <title>Complete Sequence for the Genome of the Thioalkalivibrio versutus D301.</title>
        <authorList>
            <person name="Mu T."/>
            <person name="Zhou J."/>
            <person name="Xu X."/>
        </authorList>
    </citation>
    <scope>NUCLEOTIDE SEQUENCE [LARGE SCALE GENOMIC DNA]</scope>
    <source>
        <strain evidence="2 3">D301</strain>
    </source>
</reference>
<feature type="domain" description="Beta-ketoacyl synthase-like N-terminal" evidence="1">
    <location>
        <begin position="39"/>
        <end position="214"/>
    </location>
</feature>
<dbReference type="Proteomes" id="UP000064201">
    <property type="component" value="Chromosome"/>
</dbReference>
<keyword evidence="3" id="KW-1185">Reference proteome</keyword>
<dbReference type="Gene3D" id="3.40.47.10">
    <property type="match status" value="1"/>
</dbReference>
<dbReference type="OrthoDB" id="9798676at2"/>
<dbReference type="SUPFAM" id="SSF53901">
    <property type="entry name" value="Thiolase-like"/>
    <property type="match status" value="1"/>
</dbReference>
<dbReference type="EMBL" id="CP011367">
    <property type="protein sequence ID" value="AKJ95951.1"/>
    <property type="molecule type" value="Genomic_DNA"/>
</dbReference>
<sequence>MNTIGLHAVGLLGPGLDDFETARAILAGTAPLAGDAINIPPVRLLPANERRRTTTTIRLALKVAEEATTDSDRSQLRSVFASSSGDMDIIDRICDALTQPEPVVSPVQFHNSVHNAPAGNWSIATRNPAPATAVSGYNATVAAGLLEAATLQQCEGGEVLLTCYDVPSMETFIRVRPIHHAFAVALRLGPVEGATWRLQMDLKGPATADRCVADELEALRESNPAARALPLLEQLARGTAGHVTLDAPLGRSLSIRIEP</sequence>
<dbReference type="InterPro" id="IPR016039">
    <property type="entry name" value="Thiolase-like"/>
</dbReference>
<protein>
    <recommendedName>
        <fullName evidence="1">Beta-ketoacyl synthase-like N-terminal domain-containing protein</fullName>
    </recommendedName>
</protein>
<dbReference type="STRING" id="106634.TVD_11560"/>
<dbReference type="InterPro" id="IPR014030">
    <property type="entry name" value="Ketoacyl_synth_N"/>
</dbReference>
<gene>
    <name evidence="2" type="ORF">TVD_11560</name>
</gene>
<proteinExistence type="predicted"/>
<organism evidence="2 3">
    <name type="scientific">Thioalkalivibrio versutus</name>
    <dbReference type="NCBI Taxonomy" id="106634"/>
    <lineage>
        <taxon>Bacteria</taxon>
        <taxon>Pseudomonadati</taxon>
        <taxon>Pseudomonadota</taxon>
        <taxon>Gammaproteobacteria</taxon>
        <taxon>Chromatiales</taxon>
        <taxon>Ectothiorhodospiraceae</taxon>
        <taxon>Thioalkalivibrio</taxon>
    </lineage>
</organism>
<accession>A0A0G3GAU5</accession>
<dbReference type="RefSeq" id="WP_018169141.1">
    <property type="nucleotide sequence ID" value="NZ_CP011367.1"/>
</dbReference>
<evidence type="ECO:0000313" key="3">
    <source>
        <dbReference type="Proteomes" id="UP000064201"/>
    </source>
</evidence>
<dbReference type="Pfam" id="PF13723">
    <property type="entry name" value="Ketoacyl-synt_2"/>
    <property type="match status" value="1"/>
</dbReference>
<name>A0A0G3GAU5_9GAMM</name>
<dbReference type="AlphaFoldDB" id="A0A0G3GAU5"/>